<dbReference type="EMBL" id="BAAADO010000003">
    <property type="protein sequence ID" value="GAA0489315.1"/>
    <property type="molecule type" value="Genomic_DNA"/>
</dbReference>
<gene>
    <name evidence="2" type="ORF">GCM10008986_13920</name>
</gene>
<proteinExistence type="predicted"/>
<dbReference type="PANTHER" id="PTHR38664:SF1">
    <property type="entry name" value="SLR0058 PROTEIN"/>
    <property type="match status" value="1"/>
</dbReference>
<dbReference type="Pfam" id="PF05597">
    <property type="entry name" value="Phasin"/>
    <property type="match status" value="1"/>
</dbReference>
<sequence length="100" mass="11504">MKDTVKKGLSLGIGLALTSKEHAEKVLDDLVKKGELTKQESKEFFNEIRERGEESQEELDGKIHEKLNKVLNDLNVATKEDLSDLEKRLEQIEQQLDRQN</sequence>
<keyword evidence="1" id="KW-0175">Coiled coil</keyword>
<dbReference type="InterPro" id="IPR008769">
    <property type="entry name" value="PhaF_PhaI"/>
</dbReference>
<dbReference type="NCBIfam" id="NF047773">
    <property type="entry name" value="phas_rel_Lepto"/>
    <property type="match status" value="1"/>
</dbReference>
<accession>A0ABN1B356</accession>
<organism evidence="2 3">
    <name type="scientific">Salinibacillus aidingensis</name>
    <dbReference type="NCBI Taxonomy" id="237684"/>
    <lineage>
        <taxon>Bacteria</taxon>
        <taxon>Bacillati</taxon>
        <taxon>Bacillota</taxon>
        <taxon>Bacilli</taxon>
        <taxon>Bacillales</taxon>
        <taxon>Bacillaceae</taxon>
        <taxon>Salinibacillus</taxon>
    </lineage>
</organism>
<feature type="coiled-coil region" evidence="1">
    <location>
        <begin position="68"/>
        <end position="99"/>
    </location>
</feature>
<protein>
    <submittedName>
        <fullName evidence="2">ATP synthase subunit B</fullName>
    </submittedName>
</protein>
<name>A0ABN1B356_9BACI</name>
<evidence type="ECO:0000313" key="3">
    <source>
        <dbReference type="Proteomes" id="UP001500880"/>
    </source>
</evidence>
<dbReference type="PANTHER" id="PTHR38664">
    <property type="entry name" value="SLR0058 PROTEIN"/>
    <property type="match status" value="1"/>
</dbReference>
<evidence type="ECO:0000256" key="1">
    <source>
        <dbReference type="SAM" id="Coils"/>
    </source>
</evidence>
<keyword evidence="3" id="KW-1185">Reference proteome</keyword>
<reference evidence="2 3" key="1">
    <citation type="journal article" date="2019" name="Int. J. Syst. Evol. Microbiol.">
        <title>The Global Catalogue of Microorganisms (GCM) 10K type strain sequencing project: providing services to taxonomists for standard genome sequencing and annotation.</title>
        <authorList>
            <consortium name="The Broad Institute Genomics Platform"/>
            <consortium name="The Broad Institute Genome Sequencing Center for Infectious Disease"/>
            <person name="Wu L."/>
            <person name="Ma J."/>
        </authorList>
    </citation>
    <scope>NUCLEOTIDE SEQUENCE [LARGE SCALE GENOMIC DNA]</scope>
    <source>
        <strain evidence="2 3">JCM 12389</strain>
    </source>
</reference>
<dbReference type="Proteomes" id="UP001500880">
    <property type="component" value="Unassembled WGS sequence"/>
</dbReference>
<evidence type="ECO:0000313" key="2">
    <source>
        <dbReference type="EMBL" id="GAA0489315.1"/>
    </source>
</evidence>
<dbReference type="RefSeq" id="WP_343839155.1">
    <property type="nucleotide sequence ID" value="NZ_BAAADO010000003.1"/>
</dbReference>
<comment type="caution">
    <text evidence="2">The sequence shown here is derived from an EMBL/GenBank/DDBJ whole genome shotgun (WGS) entry which is preliminary data.</text>
</comment>